<evidence type="ECO:0008006" key="3">
    <source>
        <dbReference type="Google" id="ProtNLM"/>
    </source>
</evidence>
<proteinExistence type="predicted"/>
<sequence>MKELMLVLQTLDMNHPRARRCIEHLKKTDLSMAELFIVDAAYGEDFNRGQYLDGFRKLTDGRPLVLLSDDVLIEDVRWLAQLRDIAANSDVLVVGCQQYAEGSEVKIAGAVIAADGAVEQITDLPAGMQSPLYVPMVADCVVFIAEPEKIHFDVGYRGSLCGADICMQAWRMGKKVATSLDISIKRMTSHTSTDNSGDRGIFVRKWQEFINTCLYTVQELKWLEKYLKK</sequence>
<evidence type="ECO:0000313" key="1">
    <source>
        <dbReference type="EMBL" id="MBV6342727.1"/>
    </source>
</evidence>
<dbReference type="EMBL" id="JABXWD010000327">
    <property type="protein sequence ID" value="MBV6342727.1"/>
    <property type="molecule type" value="Genomic_DNA"/>
</dbReference>
<keyword evidence="2" id="KW-1185">Reference proteome</keyword>
<dbReference type="Proteomes" id="UP001196980">
    <property type="component" value="Unassembled WGS sequence"/>
</dbReference>
<reference evidence="1 2" key="1">
    <citation type="journal article" date="2020" name="J Geophys Res Biogeosci">
        <title>Magnetotaxis as an Adaptation to Enable Bacterial Shuttling of Microbial Sulfur and Sulfur Cycling Across Aquatic Oxic#Anoxic Interfaces.</title>
        <authorList>
            <person name="Li J."/>
            <person name="Liu P."/>
            <person name="Wang J."/>
            <person name="Roberts A.P."/>
            <person name="Pan Y."/>
        </authorList>
    </citation>
    <scope>NUCLEOTIDE SEQUENCE [LARGE SCALE GENOMIC DNA]</scope>
    <source>
        <strain evidence="1 2">MYR-1_YQ</strain>
    </source>
</reference>
<accession>A0ABS6S249</accession>
<comment type="caution">
    <text evidence="1">The sequence shown here is derived from an EMBL/GenBank/DDBJ whole genome shotgun (WGS) entry which is preliminary data.</text>
</comment>
<gene>
    <name evidence="1" type="ORF">HWQ67_14165</name>
</gene>
<evidence type="ECO:0000313" key="2">
    <source>
        <dbReference type="Proteomes" id="UP001196980"/>
    </source>
</evidence>
<dbReference type="RefSeq" id="WP_218253342.1">
    <property type="nucleotide sequence ID" value="NZ_JABXWD010000327.1"/>
</dbReference>
<protein>
    <recommendedName>
        <fullName evidence="3">Glycosyltransferase</fullName>
    </recommendedName>
</protein>
<organism evidence="1 2">
    <name type="scientific">Candidatus Magnetobacterium casense</name>
    <dbReference type="NCBI Taxonomy" id="1455061"/>
    <lineage>
        <taxon>Bacteria</taxon>
        <taxon>Pseudomonadati</taxon>
        <taxon>Nitrospirota</taxon>
        <taxon>Thermodesulfovibrionia</taxon>
        <taxon>Thermodesulfovibrionales</taxon>
        <taxon>Candidatus Magnetobacteriaceae</taxon>
        <taxon>Candidatus Magnetobacterium</taxon>
    </lineage>
</organism>
<name>A0ABS6S249_9BACT</name>